<accession>A0A556V6X1</accession>
<evidence type="ECO:0000313" key="2">
    <source>
        <dbReference type="EMBL" id="TSX30745.1"/>
    </source>
</evidence>
<feature type="compositionally biased region" description="Acidic residues" evidence="1">
    <location>
        <begin position="176"/>
        <end position="192"/>
    </location>
</feature>
<dbReference type="PANTHER" id="PTHR38706:SF2">
    <property type="match status" value="1"/>
</dbReference>
<reference evidence="2 3" key="1">
    <citation type="journal article" date="2019" name="Genome Biol. Evol.">
        <title>Whole-Genome Sequencing of the Giant Devil Catfish, Bagarius yarrelli.</title>
        <authorList>
            <person name="Jiang W."/>
            <person name="Lv Y."/>
            <person name="Cheng L."/>
            <person name="Yang K."/>
            <person name="Chao B."/>
            <person name="Wang X."/>
            <person name="Li Y."/>
            <person name="Pan X."/>
            <person name="You X."/>
            <person name="Zhang Y."/>
            <person name="Yang J."/>
            <person name="Li J."/>
            <person name="Zhang X."/>
            <person name="Liu S."/>
            <person name="Sun C."/>
            <person name="Yang J."/>
            <person name="Shi Q."/>
        </authorList>
    </citation>
    <scope>NUCLEOTIDE SEQUENCE [LARGE SCALE GENOMIC DNA]</scope>
    <source>
        <strain evidence="2">JWS20170419001</strain>
        <tissue evidence="2">Muscle</tissue>
    </source>
</reference>
<name>A0A556V6X1_BAGYA</name>
<keyword evidence="3" id="KW-1185">Reference proteome</keyword>
<dbReference type="AlphaFoldDB" id="A0A556V6X1"/>
<dbReference type="EMBL" id="VCAZ01000139">
    <property type="protein sequence ID" value="TSX30745.1"/>
    <property type="molecule type" value="Genomic_DNA"/>
</dbReference>
<organism evidence="2 3">
    <name type="scientific">Bagarius yarrelli</name>
    <name type="common">Goonch</name>
    <name type="synonym">Bagrus yarrelli</name>
    <dbReference type="NCBI Taxonomy" id="175774"/>
    <lineage>
        <taxon>Eukaryota</taxon>
        <taxon>Metazoa</taxon>
        <taxon>Chordata</taxon>
        <taxon>Craniata</taxon>
        <taxon>Vertebrata</taxon>
        <taxon>Euteleostomi</taxon>
        <taxon>Actinopterygii</taxon>
        <taxon>Neopterygii</taxon>
        <taxon>Teleostei</taxon>
        <taxon>Ostariophysi</taxon>
        <taxon>Siluriformes</taxon>
        <taxon>Sisoridae</taxon>
        <taxon>Sisorinae</taxon>
        <taxon>Bagarius</taxon>
    </lineage>
</organism>
<protein>
    <submittedName>
        <fullName evidence="2">Uncharacterized protein</fullName>
    </submittedName>
</protein>
<comment type="caution">
    <text evidence="2">The sequence shown here is derived from an EMBL/GenBank/DDBJ whole genome shotgun (WGS) entry which is preliminary data.</text>
</comment>
<evidence type="ECO:0000256" key="1">
    <source>
        <dbReference type="SAM" id="MobiDB-lite"/>
    </source>
</evidence>
<gene>
    <name evidence="2" type="ORF">Baya_13722</name>
</gene>
<dbReference type="Proteomes" id="UP000319801">
    <property type="component" value="Unassembled WGS sequence"/>
</dbReference>
<dbReference type="PANTHER" id="PTHR38706">
    <property type="entry name" value="SI:CH211-198C19.1-RELATED"/>
    <property type="match status" value="1"/>
</dbReference>
<evidence type="ECO:0000313" key="3">
    <source>
        <dbReference type="Proteomes" id="UP000319801"/>
    </source>
</evidence>
<dbReference type="OrthoDB" id="8961033at2759"/>
<sequence>MTKLQTLNELKHLKDSRFGQPYPRHSLKLLYWFANDFVNYDGCKNLCWCYDPEEERFGFHRFENRPESNGEKRLPDVNMEYYEVGNLRKSGADELPDYVRDVYNRNPYHCERNMDRIIVSVDDECIDRVYVTEHKRWHAGFNKDATYRISRGLTEAIRKLSLKDFLLQTGYSIQPEESDQSSTDDDDDDDDDSYKLYSLV</sequence>
<proteinExistence type="predicted"/>
<feature type="region of interest" description="Disordered" evidence="1">
    <location>
        <begin position="173"/>
        <end position="200"/>
    </location>
</feature>